<dbReference type="EMBL" id="FXAE01000073">
    <property type="protein sequence ID" value="SMF65882.1"/>
    <property type="molecule type" value="Genomic_DNA"/>
</dbReference>
<dbReference type="InterPro" id="IPR051533">
    <property type="entry name" value="WaaL-like"/>
</dbReference>
<evidence type="ECO:0000256" key="3">
    <source>
        <dbReference type="ARBA" id="ARBA00022989"/>
    </source>
</evidence>
<keyword evidence="4 6" id="KW-0472">Membrane</keyword>
<organism evidence="8 9">
    <name type="scientific">Paenibacillus barengoltzii J12</name>
    <dbReference type="NCBI Taxonomy" id="935846"/>
    <lineage>
        <taxon>Bacteria</taxon>
        <taxon>Bacillati</taxon>
        <taxon>Bacillota</taxon>
        <taxon>Bacilli</taxon>
        <taxon>Bacillales</taxon>
        <taxon>Paenibacillaceae</taxon>
        <taxon>Paenibacillus</taxon>
    </lineage>
</organism>
<feature type="transmembrane region" description="Helical" evidence="6">
    <location>
        <begin position="148"/>
        <end position="168"/>
    </location>
</feature>
<feature type="transmembrane region" description="Helical" evidence="6">
    <location>
        <begin position="12"/>
        <end position="28"/>
    </location>
</feature>
<comment type="subcellular location">
    <subcellularLocation>
        <location evidence="1">Membrane</location>
        <topology evidence="1">Multi-pass membrane protein</topology>
    </subcellularLocation>
</comment>
<proteinExistence type="predicted"/>
<feature type="transmembrane region" description="Helical" evidence="6">
    <location>
        <begin position="220"/>
        <end position="240"/>
    </location>
</feature>
<keyword evidence="3 6" id="KW-1133">Transmembrane helix</keyword>
<feature type="transmembrane region" description="Helical" evidence="6">
    <location>
        <begin position="116"/>
        <end position="136"/>
    </location>
</feature>
<feature type="transmembrane region" description="Helical" evidence="6">
    <location>
        <begin position="499"/>
        <end position="523"/>
    </location>
</feature>
<dbReference type="GO" id="GO:0016874">
    <property type="term" value="F:ligase activity"/>
    <property type="evidence" value="ECO:0007669"/>
    <property type="project" value="UniProtKB-KW"/>
</dbReference>
<reference evidence="8 9" key="1">
    <citation type="submission" date="2017-04" db="EMBL/GenBank/DDBJ databases">
        <authorList>
            <person name="Varghese N."/>
            <person name="Submissions S."/>
        </authorList>
    </citation>
    <scope>NUCLEOTIDE SEQUENCE [LARGE SCALE GENOMIC DNA]</scope>
    <source>
        <strain evidence="8 9">J12</strain>
    </source>
</reference>
<feature type="domain" description="O-antigen ligase-related" evidence="7">
    <location>
        <begin position="361"/>
        <end position="476"/>
    </location>
</feature>
<dbReference type="PANTHER" id="PTHR37422">
    <property type="entry name" value="TEICHURONIC ACID BIOSYNTHESIS PROTEIN TUAE"/>
    <property type="match status" value="1"/>
</dbReference>
<feature type="transmembrane region" description="Helical" evidence="6">
    <location>
        <begin position="34"/>
        <end position="54"/>
    </location>
</feature>
<comment type="caution">
    <text evidence="8">The sequence shown here is derived from an EMBL/GenBank/DDBJ whole genome shotgun (WGS) entry which is preliminary data.</text>
</comment>
<evidence type="ECO:0000256" key="4">
    <source>
        <dbReference type="ARBA" id="ARBA00023136"/>
    </source>
</evidence>
<evidence type="ECO:0000259" key="7">
    <source>
        <dbReference type="Pfam" id="PF04932"/>
    </source>
</evidence>
<feature type="transmembrane region" description="Helical" evidence="6">
    <location>
        <begin position="563"/>
        <end position="583"/>
    </location>
</feature>
<gene>
    <name evidence="8" type="ORF">SAMN02744124_04241</name>
</gene>
<dbReference type="SUPFAM" id="SSF48452">
    <property type="entry name" value="TPR-like"/>
    <property type="match status" value="1"/>
</dbReference>
<name>A0ABY1M381_9BACL</name>
<evidence type="ECO:0000313" key="8">
    <source>
        <dbReference type="EMBL" id="SMF65882.1"/>
    </source>
</evidence>
<feature type="transmembrane region" description="Helical" evidence="6">
    <location>
        <begin position="378"/>
        <end position="400"/>
    </location>
</feature>
<dbReference type="InterPro" id="IPR007016">
    <property type="entry name" value="O-antigen_ligase-rel_domated"/>
</dbReference>
<feature type="transmembrane region" description="Helical" evidence="6">
    <location>
        <begin position="180"/>
        <end position="200"/>
    </location>
</feature>
<evidence type="ECO:0000256" key="2">
    <source>
        <dbReference type="ARBA" id="ARBA00022692"/>
    </source>
</evidence>
<evidence type="ECO:0000256" key="6">
    <source>
        <dbReference type="SAM" id="Phobius"/>
    </source>
</evidence>
<dbReference type="InterPro" id="IPR011990">
    <property type="entry name" value="TPR-like_helical_dom_sf"/>
</dbReference>
<feature type="transmembrane region" description="Helical" evidence="6">
    <location>
        <begin position="467"/>
        <end position="487"/>
    </location>
</feature>
<evidence type="ECO:0000256" key="5">
    <source>
        <dbReference type="SAM" id="MobiDB-lite"/>
    </source>
</evidence>
<dbReference type="Proteomes" id="UP000192939">
    <property type="component" value="Unassembled WGS sequence"/>
</dbReference>
<keyword evidence="8" id="KW-0436">Ligase</keyword>
<evidence type="ECO:0000256" key="1">
    <source>
        <dbReference type="ARBA" id="ARBA00004141"/>
    </source>
</evidence>
<feature type="region of interest" description="Disordered" evidence="5">
    <location>
        <begin position="356"/>
        <end position="375"/>
    </location>
</feature>
<feature type="transmembrane region" description="Helical" evidence="6">
    <location>
        <begin position="261"/>
        <end position="278"/>
    </location>
</feature>
<keyword evidence="9" id="KW-1185">Reference proteome</keyword>
<evidence type="ECO:0000313" key="9">
    <source>
        <dbReference type="Proteomes" id="UP000192939"/>
    </source>
</evidence>
<feature type="transmembrane region" description="Helical" evidence="6">
    <location>
        <begin position="309"/>
        <end position="331"/>
    </location>
</feature>
<accession>A0ABY1M381</accession>
<dbReference type="Pfam" id="PF04932">
    <property type="entry name" value="Wzy_C"/>
    <property type="match status" value="1"/>
</dbReference>
<dbReference type="PANTHER" id="PTHR37422:SF21">
    <property type="entry name" value="EXOQ-LIKE PROTEIN"/>
    <property type="match status" value="1"/>
</dbReference>
<dbReference type="Gene3D" id="1.25.40.10">
    <property type="entry name" value="Tetratricopeptide repeat domain"/>
    <property type="match status" value="1"/>
</dbReference>
<sequence>MQHWRVRGVTAAVWLSGVWVCLNQGLYWTGRPGALLLVSVWLIVGAVVAGGWAISTGFGQNLRKTGYRPHEVRTYKLAPHELAPFKFGSSELELGTYQLGSAAPRAGVWTEPSVRWALLLTAGPLVIAAGYAWRLAAGPLSMQSTLEALRLWAFLGVFAAALGGLAAAKSLSARRWLEAGWLLIGGLLAVTALAAVYGLLPIPGAILRTANPAVSATGARLGGLLQYPNAFGAVMAAFLLERLMRLARMERAAFTRAGSWRGQRAGALALLFALALLLSESRGALTAALGGWAAGLALLRGAERRRYAWHSAVFAGAAAVLARGLAAAQLAPAPVPGALALAAGLAAALLASGRVASTPPRPRAPHTRPNAAPRAPRRARAFGTAALLLAAPLAALPASAGFLGRGLRPETASARAVMYADAAELLRRSPWLGQGGDVWRHAFRRVQSLPYVGSEVHSGYLDLALDLGLLGLACILLWLGGMSIPLLRARSALLPPYLVLLLHSAIDFDFSYGLVWLLLLWAATMGIAEAGSLGRLRLPVLPRPGLVRGAFFRARGLLSPRPLRIVCSGLIAAALLLLGVSGLREAESQRLQRQALAQPPEAHREAAELLRRSLALAPYRTTVRLALAERSAPQEAASLLQAGLRYEPERAELWFALGQALAQADQPAAAEALRRGIELDPYDRVKQTAALRELWGLAQRLQASGGLQQAEAVASVGTDLYLSFLRLAEGIAANPSLRNDRAFRLTEEAMSLGRELQQRAHFYTSDAAKK</sequence>
<feature type="transmembrane region" description="Helical" evidence="6">
    <location>
        <begin position="284"/>
        <end position="302"/>
    </location>
</feature>
<feature type="transmembrane region" description="Helical" evidence="6">
    <location>
        <begin position="337"/>
        <end position="357"/>
    </location>
</feature>
<keyword evidence="2 6" id="KW-0812">Transmembrane</keyword>
<protein>
    <submittedName>
        <fullName evidence="8">Lipid A core-O-antigen ligase and related enzymes</fullName>
    </submittedName>
</protein>